<dbReference type="InterPro" id="IPR046508">
    <property type="entry name" value="DUF6686"/>
</dbReference>
<dbReference type="RefSeq" id="WP_346758216.1">
    <property type="nucleotide sequence ID" value="NZ_JAUJEB010000001.1"/>
</dbReference>
<evidence type="ECO:0000313" key="2">
    <source>
        <dbReference type="Proteomes" id="UP001172083"/>
    </source>
</evidence>
<dbReference type="Pfam" id="PF20391">
    <property type="entry name" value="DUF6686"/>
    <property type="match status" value="1"/>
</dbReference>
<dbReference type="Proteomes" id="UP001172083">
    <property type="component" value="Unassembled WGS sequence"/>
</dbReference>
<gene>
    <name evidence="1" type="ORF">QQ020_12610</name>
</gene>
<sequence length="108" mass="12802">MCCNPEMIINEKHFNISQCTECRRIGLYYKNLLVGFKPREFASFSRLFNQIDFEMAAIRFPDGHDHIVVNTCHPDIQFSFTKAEFEEFREMLQHASLILKANRILRTK</sequence>
<keyword evidence="2" id="KW-1185">Reference proteome</keyword>
<name>A0ABT8L586_9BACT</name>
<proteinExistence type="predicted"/>
<organism evidence="1 2">
    <name type="scientific">Agaribacillus aureus</name>
    <dbReference type="NCBI Taxonomy" id="3051825"/>
    <lineage>
        <taxon>Bacteria</taxon>
        <taxon>Pseudomonadati</taxon>
        <taxon>Bacteroidota</taxon>
        <taxon>Cytophagia</taxon>
        <taxon>Cytophagales</taxon>
        <taxon>Splendidivirgaceae</taxon>
        <taxon>Agaribacillus</taxon>
    </lineage>
</organism>
<evidence type="ECO:0000313" key="1">
    <source>
        <dbReference type="EMBL" id="MDN5212899.1"/>
    </source>
</evidence>
<dbReference type="EMBL" id="JAUJEB010000001">
    <property type="protein sequence ID" value="MDN5212899.1"/>
    <property type="molecule type" value="Genomic_DNA"/>
</dbReference>
<accession>A0ABT8L586</accession>
<comment type="caution">
    <text evidence="1">The sequence shown here is derived from an EMBL/GenBank/DDBJ whole genome shotgun (WGS) entry which is preliminary data.</text>
</comment>
<reference evidence="1" key="1">
    <citation type="submission" date="2023-06" db="EMBL/GenBank/DDBJ databases">
        <title>Genomic of Agaribacillus aureum.</title>
        <authorList>
            <person name="Wang G."/>
        </authorList>
    </citation>
    <scope>NUCLEOTIDE SEQUENCE</scope>
    <source>
        <strain evidence="1">BMA12</strain>
    </source>
</reference>
<protein>
    <submittedName>
        <fullName evidence="1">Uncharacterized protein</fullName>
    </submittedName>
</protein>